<comment type="similarity">
    <text evidence="3">Belongs to the exportin family.</text>
</comment>
<gene>
    <name evidence="13" type="ORF">FSB_LOCUS51054</name>
</gene>
<dbReference type="InterPro" id="IPR044189">
    <property type="entry name" value="XPO4/7-like"/>
</dbReference>
<dbReference type="GO" id="GO:0005049">
    <property type="term" value="F:nuclear export signal receptor activity"/>
    <property type="evidence" value="ECO:0007669"/>
    <property type="project" value="InterPro"/>
</dbReference>
<dbReference type="InterPro" id="IPR020847">
    <property type="entry name" value="AP_endonuclease_F1_BS"/>
</dbReference>
<reference evidence="13" key="1">
    <citation type="submission" date="2018-02" db="EMBL/GenBank/DDBJ databases">
        <authorList>
            <person name="Cohen D.B."/>
            <person name="Kent A.D."/>
        </authorList>
    </citation>
    <scope>NUCLEOTIDE SEQUENCE</scope>
</reference>
<keyword evidence="7" id="KW-0539">Nucleus</keyword>
<dbReference type="SUPFAM" id="SSF56219">
    <property type="entry name" value="DNase I-like"/>
    <property type="match status" value="1"/>
</dbReference>
<evidence type="ECO:0000259" key="9">
    <source>
        <dbReference type="Pfam" id="PF00078"/>
    </source>
</evidence>
<feature type="domain" description="Reverse transcriptase" evidence="9">
    <location>
        <begin position="1055"/>
        <end position="1183"/>
    </location>
</feature>
<dbReference type="GO" id="GO:0006611">
    <property type="term" value="P:protein export from nucleus"/>
    <property type="evidence" value="ECO:0007669"/>
    <property type="project" value="TreeGrafter"/>
</dbReference>
<dbReference type="GO" id="GO:0003677">
    <property type="term" value="F:DNA binding"/>
    <property type="evidence" value="ECO:0007669"/>
    <property type="project" value="InterPro"/>
</dbReference>
<evidence type="ECO:0000256" key="7">
    <source>
        <dbReference type="ARBA" id="ARBA00023242"/>
    </source>
</evidence>
<evidence type="ECO:0000256" key="4">
    <source>
        <dbReference type="ARBA" id="ARBA00022448"/>
    </source>
</evidence>
<feature type="domain" description="Exportin-7/Ran-binding protein 17 TPR repeats" evidence="12">
    <location>
        <begin position="151"/>
        <end position="215"/>
    </location>
</feature>
<dbReference type="Pfam" id="PF13966">
    <property type="entry name" value="zf-RVT"/>
    <property type="match status" value="2"/>
</dbReference>
<feature type="region of interest" description="Disordered" evidence="8">
    <location>
        <begin position="346"/>
        <end position="393"/>
    </location>
</feature>
<evidence type="ECO:0000259" key="11">
    <source>
        <dbReference type="Pfam" id="PF13966"/>
    </source>
</evidence>
<dbReference type="GO" id="GO:0005737">
    <property type="term" value="C:cytoplasm"/>
    <property type="evidence" value="ECO:0007669"/>
    <property type="project" value="UniProtKB-SubCell"/>
</dbReference>
<evidence type="ECO:0000259" key="10">
    <source>
        <dbReference type="Pfam" id="PF03372"/>
    </source>
</evidence>
<dbReference type="Pfam" id="PF03372">
    <property type="entry name" value="Exo_endo_phos"/>
    <property type="match status" value="1"/>
</dbReference>
<organism evidence="13">
    <name type="scientific">Fagus sylvatica</name>
    <name type="common">Beechnut</name>
    <dbReference type="NCBI Taxonomy" id="28930"/>
    <lineage>
        <taxon>Eukaryota</taxon>
        <taxon>Viridiplantae</taxon>
        <taxon>Streptophyta</taxon>
        <taxon>Embryophyta</taxon>
        <taxon>Tracheophyta</taxon>
        <taxon>Spermatophyta</taxon>
        <taxon>Magnoliopsida</taxon>
        <taxon>eudicotyledons</taxon>
        <taxon>Gunneridae</taxon>
        <taxon>Pentapetalae</taxon>
        <taxon>rosids</taxon>
        <taxon>fabids</taxon>
        <taxon>Fagales</taxon>
        <taxon>Fagaceae</taxon>
        <taxon>Fagus</taxon>
    </lineage>
</organism>
<feature type="domain" description="Endonuclease/exonuclease/phosphatase" evidence="10">
    <location>
        <begin position="586"/>
        <end position="753"/>
    </location>
</feature>
<dbReference type="InterPro" id="IPR026960">
    <property type="entry name" value="RVT-Znf"/>
</dbReference>
<dbReference type="GO" id="GO:0006281">
    <property type="term" value="P:DNA repair"/>
    <property type="evidence" value="ECO:0007669"/>
    <property type="project" value="InterPro"/>
</dbReference>
<dbReference type="InterPro" id="IPR005135">
    <property type="entry name" value="Endo/exonuclease/phosphatase"/>
</dbReference>
<dbReference type="InterPro" id="IPR036691">
    <property type="entry name" value="Endo/exonu/phosph_ase_sf"/>
</dbReference>
<dbReference type="InterPro" id="IPR057947">
    <property type="entry name" value="TPR_XPO7/RBP17"/>
</dbReference>
<dbReference type="PANTHER" id="PTHR12596:SF2">
    <property type="entry name" value="EXPORTIN-7 ISOFORM X1"/>
    <property type="match status" value="1"/>
</dbReference>
<dbReference type="Pfam" id="PF25795">
    <property type="entry name" value="TPR_XPO7"/>
    <property type="match status" value="2"/>
</dbReference>
<keyword evidence="5" id="KW-0963">Cytoplasm</keyword>
<sequence>MTEEKSIVMAKGKKSLLKDDGNMPNSIVMDWAHALSELINADGYIDWIRLVADFTLKSLHSWQWAGSSVYYLLGLWSRLVTSVRFLKSDTASLLDEYAPKIIEGFITSRFDSLQSEFSDELFEDPLDNVELLQDQLDFIPYLCRFQDGADLQCRADKIELSLAEVKLAWIVHIVAAILKTKQISGFSGELQEVLDAELSARVLQLIHVTDSGLHRVLRIPEGEMKKGWSVFSNLCKGFRGNNGATSDNQRQVEFRDVETRMGMEGNLPKISHENQNPVTTAVTTVLGGFQNTNTDVNAHIILELKLELTRGHNGLWTVSKAEVENKAHYKEPVRGLKQIQQYKKQAGPTKVWKPKPAPLKLPNGASQGLGVGGASSSLGQKTRDVENSGTFTSASESEAKGVIVPIPDVPCVEILAPPSTEGVDRLWGSSSAWMLELRDGRRVSIPLSLLRMPVTIDTEEKDSEEGATSHGGSELDSESEAVQHGGMLTAWGDDEEADDEVSVVWEDPPPSAGEGKLICWEDENKPLEVALLAIAGPDVDEMITGDVSTPKFEQVSGIKLSPSEWVQETMKEFGVVLGASYEGGLNDLNKRLRVRHLLRNWKADIICLQETKLDLITKGLVRNIWGIQHMDWLYLGSMGASGGILLMWDTRVVEKIEDATDRERLVMWDELAGISSWWEVPWCIGGDLNVVRFPSEKARGQNFTQAMADFSEFISSCGLVDPPLEGRQYTWSNGREEEALSRLDRLLFTTNWEDQPFRFENMWLKAEGFVDQVRQWWGSYQFHGSPSHVLAKKLKALKSDLKKWNVESFGHVSVKMNQLWLELAELDSMAEGRSLSMVEKNQKAQIAMELEKLALLEEISWRQKSRVTWLKEGDKNTKFFHRLANSNRRYNSISTLLINGDMSTDQDAIADHIIQFYTNLYTEESDWRPTLDGLEFSMITAKEALWLERPFDEEEVGGVIKLFNGDKAPGPNGFPMAFFQNCWDVIRSDIMGVMHSFYERGTFATSLNASFLTLIPKKSEAVEVKDFRPISLVGGMYKIIAKFVSRFSLMAALKVFFVSSRGSRQGDPLSTLLLVLIMEALSRMMVCAIHERVLSGFLVGTDGDNPIVVSHLLFADDTLVFCNADVVQLEALRRVFTWFEVISGLKVNLQKSEMVPVGDVPNLAELVAVLGCKSAALPMIYLGLPLGAKFNSKLIWNPIIEKMESRLGGWKRLYLSKGGKLTLIKSTLSNLPTYFLSLFHLPADVASRLEKIQRDFLWNGLVLRPQPSHIRGEMVVALWEGEGCFMEAGSGGKVWEFFGEVGVPNIVGVLMGWGFGKAFGRAGIVSLILFPSPWGAFPDLFSIAADKEAAVADYLMIRNGNIHWEVTFERNLQDWEIESLTSFLDRIYSASINDSGIDQMCWQQDDKLGFTVKSYYKCLNASPPIQFPWKAIWKAKAPPRVAFFLWTAVWGKILTNDNLRKRRVVLVDWCCLCKKDGESSDHLLLHCSMAKQLWDSILNLFGLNWVMPRTVREMTACWSGDEPTIEIVKGVEPMTKSVEGDEPTTETRAATTATTNNRGPNEELLGAQTYRGDPRILVFELKAQAIERYGELSKQRLDCAILTFLQQFRKSYVGDHAMHSSKQLYARLSELLGLHDHLLLLDAVVRKIVTNLKSYTESKEVIEHTLSILLEMTSGSMMGKLLLKLDIIKSIISHHDREHFPFLDDYRCSRSRTTFYYAIASLIFMEDSLLKFKSSMDPLLQALTIDNLRKRGLILQNWCCSCKSNGESVDHLFIHCPMATDMWWMVFGMFGVQWVMPRTIMDLFSCWSRRLGRHDTVLWGDGGSSFVMLFNGGWVVESHFSCFWNSLGATGKGSGSLVRMEELVWEAFLGYLESCPNVFDDSRCTFEDLEGSRLIELRNINHFAG</sequence>
<feature type="domain" description="Exportin-7/Ran-binding protein 17 TPR repeats" evidence="12">
    <location>
        <begin position="1588"/>
        <end position="1710"/>
    </location>
</feature>
<dbReference type="PROSITE" id="PS00726">
    <property type="entry name" value="AP_NUCLEASE_F1_1"/>
    <property type="match status" value="1"/>
</dbReference>
<dbReference type="InterPro" id="IPR000477">
    <property type="entry name" value="RT_dom"/>
</dbReference>
<dbReference type="PANTHER" id="PTHR12596">
    <property type="entry name" value="EXPORTIN 4,7-RELATED"/>
    <property type="match status" value="1"/>
</dbReference>
<evidence type="ECO:0008006" key="14">
    <source>
        <dbReference type="Google" id="ProtNLM"/>
    </source>
</evidence>
<evidence type="ECO:0000256" key="2">
    <source>
        <dbReference type="ARBA" id="ARBA00004496"/>
    </source>
</evidence>
<evidence type="ECO:0000313" key="13">
    <source>
        <dbReference type="EMBL" id="SPD23172.1"/>
    </source>
</evidence>
<feature type="domain" description="Reverse transcriptase zinc-binding" evidence="11">
    <location>
        <begin position="1410"/>
        <end position="1494"/>
    </location>
</feature>
<feature type="region of interest" description="Disordered" evidence="8">
    <location>
        <begin position="1536"/>
        <end position="1562"/>
    </location>
</feature>
<keyword evidence="4" id="KW-0813">Transport</keyword>
<dbReference type="Pfam" id="PF00078">
    <property type="entry name" value="RVT_1"/>
    <property type="match status" value="1"/>
</dbReference>
<name>A0A2N9IEH7_FAGSY</name>
<proteinExistence type="inferred from homology"/>
<feature type="compositionally biased region" description="Low complexity" evidence="8">
    <location>
        <begin position="1546"/>
        <end position="1555"/>
    </location>
</feature>
<evidence type="ECO:0000256" key="5">
    <source>
        <dbReference type="ARBA" id="ARBA00022490"/>
    </source>
</evidence>
<accession>A0A2N9IEH7</accession>
<keyword evidence="6" id="KW-0653">Protein transport</keyword>
<dbReference type="GO" id="GO:0005643">
    <property type="term" value="C:nuclear pore"/>
    <property type="evidence" value="ECO:0007669"/>
    <property type="project" value="TreeGrafter"/>
</dbReference>
<dbReference type="Gene3D" id="3.60.10.10">
    <property type="entry name" value="Endonuclease/exonuclease/phosphatase"/>
    <property type="match status" value="1"/>
</dbReference>
<dbReference type="GO" id="GO:0004519">
    <property type="term" value="F:endonuclease activity"/>
    <property type="evidence" value="ECO:0007669"/>
    <property type="project" value="InterPro"/>
</dbReference>
<feature type="domain" description="Reverse transcriptase zinc-binding" evidence="11">
    <location>
        <begin position="1742"/>
        <end position="1783"/>
    </location>
</feature>
<evidence type="ECO:0000259" key="12">
    <source>
        <dbReference type="Pfam" id="PF25795"/>
    </source>
</evidence>
<comment type="subcellular location">
    <subcellularLocation>
        <location evidence="2">Cytoplasm</location>
    </subcellularLocation>
    <subcellularLocation>
        <location evidence="1">Nucleus</location>
    </subcellularLocation>
</comment>
<feature type="region of interest" description="Disordered" evidence="8">
    <location>
        <begin position="456"/>
        <end position="481"/>
    </location>
</feature>
<evidence type="ECO:0000256" key="6">
    <source>
        <dbReference type="ARBA" id="ARBA00022927"/>
    </source>
</evidence>
<evidence type="ECO:0000256" key="8">
    <source>
        <dbReference type="SAM" id="MobiDB-lite"/>
    </source>
</evidence>
<dbReference type="EMBL" id="OIVN01005580">
    <property type="protein sequence ID" value="SPD23172.1"/>
    <property type="molecule type" value="Genomic_DNA"/>
</dbReference>
<evidence type="ECO:0000256" key="1">
    <source>
        <dbReference type="ARBA" id="ARBA00004123"/>
    </source>
</evidence>
<protein>
    <recommendedName>
        <fullName evidence="14">Reverse transcriptase domain-containing protein</fullName>
    </recommendedName>
</protein>
<evidence type="ECO:0000256" key="3">
    <source>
        <dbReference type="ARBA" id="ARBA00009466"/>
    </source>
</evidence>